<dbReference type="SUPFAM" id="SSF117143">
    <property type="entry name" value="Flagellar hook protein flgE"/>
    <property type="match status" value="1"/>
</dbReference>
<comment type="subcellular location">
    <subcellularLocation>
        <location evidence="1 5">Bacterial flagellum basal body</location>
    </subcellularLocation>
</comment>
<organism evidence="10 11">
    <name type="scientific">Stutzerimonas stutzeri</name>
    <name type="common">Pseudomonas stutzeri</name>
    <dbReference type="NCBI Taxonomy" id="316"/>
    <lineage>
        <taxon>Bacteria</taxon>
        <taxon>Pseudomonadati</taxon>
        <taxon>Pseudomonadota</taxon>
        <taxon>Gammaproteobacteria</taxon>
        <taxon>Pseudomonadales</taxon>
        <taxon>Pseudomonadaceae</taxon>
        <taxon>Stutzerimonas</taxon>
    </lineage>
</organism>
<dbReference type="Proteomes" id="UP000236023">
    <property type="component" value="Unassembled WGS sequence"/>
</dbReference>
<dbReference type="NCBIfam" id="TIGR03506">
    <property type="entry name" value="FlgEFG_subfam"/>
    <property type="match status" value="2"/>
</dbReference>
<comment type="function">
    <text evidence="5">A flexible structure which links the flagellar filament to the drive apparatus in the basal body.</text>
</comment>
<dbReference type="PANTHER" id="PTHR30435:SF1">
    <property type="entry name" value="FLAGELLAR HOOK PROTEIN FLGE"/>
    <property type="match status" value="1"/>
</dbReference>
<comment type="caution">
    <text evidence="10">The sequence shown here is derived from an EMBL/GenBank/DDBJ whole genome shotgun (WGS) entry which is preliminary data.</text>
</comment>
<feature type="domain" description="Flagellar basal body rod protein N-terminal" evidence="6">
    <location>
        <begin position="4"/>
        <end position="33"/>
    </location>
</feature>
<dbReference type="RefSeq" id="WP_102895722.1">
    <property type="nucleotide sequence ID" value="NZ_JAMOHU010000032.1"/>
</dbReference>
<dbReference type="EMBL" id="POUT01000018">
    <property type="protein sequence ID" value="PNG05144.1"/>
    <property type="molecule type" value="Genomic_DNA"/>
</dbReference>
<dbReference type="InterPro" id="IPR001444">
    <property type="entry name" value="Flag_bb_rod_N"/>
</dbReference>
<evidence type="ECO:0000256" key="5">
    <source>
        <dbReference type="RuleBase" id="RU362116"/>
    </source>
</evidence>
<name>A0A2N8SRM1_STUST</name>
<proteinExistence type="inferred from homology"/>
<keyword evidence="10" id="KW-0969">Cilium</keyword>
<evidence type="ECO:0000259" key="8">
    <source>
        <dbReference type="Pfam" id="PF07559"/>
    </source>
</evidence>
<dbReference type="InterPro" id="IPR011491">
    <property type="entry name" value="FlgE_D2"/>
</dbReference>
<dbReference type="Gene3D" id="2.60.98.20">
    <property type="entry name" value="Flagellar hook protein FlgE"/>
    <property type="match status" value="1"/>
</dbReference>
<evidence type="ECO:0000259" key="9">
    <source>
        <dbReference type="Pfam" id="PF22692"/>
    </source>
</evidence>
<evidence type="ECO:0000256" key="4">
    <source>
        <dbReference type="ARBA" id="ARBA00023143"/>
    </source>
</evidence>
<evidence type="ECO:0000313" key="10">
    <source>
        <dbReference type="EMBL" id="PNG05144.1"/>
    </source>
</evidence>
<dbReference type="InterPro" id="IPR010930">
    <property type="entry name" value="Flg_bb/hook_C_dom"/>
</dbReference>
<dbReference type="Pfam" id="PF22692">
    <property type="entry name" value="LlgE_F_G_D1"/>
    <property type="match status" value="1"/>
</dbReference>
<feature type="domain" description="Flagellar hook protein FlgE/F/G-like D1" evidence="9">
    <location>
        <begin position="83"/>
        <end position="143"/>
    </location>
</feature>
<evidence type="ECO:0000256" key="3">
    <source>
        <dbReference type="ARBA" id="ARBA00019015"/>
    </source>
</evidence>
<feature type="domain" description="Flagellar basal-body/hook protein C-terminal" evidence="7">
    <location>
        <begin position="489"/>
        <end position="534"/>
    </location>
</feature>
<dbReference type="InterPro" id="IPR037925">
    <property type="entry name" value="FlgE/F/G-like"/>
</dbReference>
<dbReference type="AlphaFoldDB" id="A0A2N8SRM1"/>
<dbReference type="Pfam" id="PF07559">
    <property type="entry name" value="FlgE_D2"/>
    <property type="match status" value="1"/>
</dbReference>
<dbReference type="InterPro" id="IPR037058">
    <property type="entry name" value="Falgellar_hook_FlgE_sf"/>
</dbReference>
<protein>
    <recommendedName>
        <fullName evidence="3 5">Flagellar hook protein FlgE</fullName>
    </recommendedName>
</protein>
<evidence type="ECO:0000256" key="1">
    <source>
        <dbReference type="ARBA" id="ARBA00004117"/>
    </source>
</evidence>
<gene>
    <name evidence="10" type="ORF">CXK94_20725</name>
</gene>
<evidence type="ECO:0000259" key="6">
    <source>
        <dbReference type="Pfam" id="PF00460"/>
    </source>
</evidence>
<evidence type="ECO:0000313" key="11">
    <source>
        <dbReference type="Proteomes" id="UP000236023"/>
    </source>
</evidence>
<dbReference type="GO" id="GO:0071978">
    <property type="term" value="P:bacterial-type flagellum-dependent swarming motility"/>
    <property type="evidence" value="ECO:0007669"/>
    <property type="project" value="TreeGrafter"/>
</dbReference>
<keyword evidence="4 5" id="KW-0975">Bacterial flagellum</keyword>
<dbReference type="Pfam" id="PF00460">
    <property type="entry name" value="Flg_bb_rod"/>
    <property type="match status" value="1"/>
</dbReference>
<feature type="domain" description="Flagellar hook protein FlgE D2" evidence="8">
    <location>
        <begin position="256"/>
        <end position="416"/>
    </location>
</feature>
<dbReference type="InterPro" id="IPR053967">
    <property type="entry name" value="LlgE_F_G-like_D1"/>
</dbReference>
<dbReference type="InterPro" id="IPR020013">
    <property type="entry name" value="Flagellar_FlgE/F/G"/>
</dbReference>
<keyword evidence="10" id="KW-0282">Flagellum</keyword>
<comment type="similarity">
    <text evidence="2 5">Belongs to the flagella basal body rod proteins family.</text>
</comment>
<reference evidence="10 11" key="1">
    <citation type="submission" date="2018-01" db="EMBL/GenBank/DDBJ databases">
        <title>Denitrification phenotypes of diverse strains of Pseudomonas stutzeri.</title>
        <authorList>
            <person name="Milligan D.A."/>
            <person name="Bergaust L."/>
            <person name="Bakken L.R."/>
            <person name="Frostegard A."/>
        </authorList>
    </citation>
    <scope>NUCLEOTIDE SEQUENCE [LARGE SCALE GENOMIC DNA]</scope>
    <source>
        <strain evidence="10 11">24a75</strain>
    </source>
</reference>
<dbReference type="PANTHER" id="PTHR30435">
    <property type="entry name" value="FLAGELLAR PROTEIN"/>
    <property type="match status" value="1"/>
</dbReference>
<evidence type="ECO:0000259" key="7">
    <source>
        <dbReference type="Pfam" id="PF06429"/>
    </source>
</evidence>
<accession>A0A2N8SRM1</accession>
<dbReference type="Pfam" id="PF06429">
    <property type="entry name" value="Flg_bbr_C"/>
    <property type="match status" value="1"/>
</dbReference>
<dbReference type="GO" id="GO:0009425">
    <property type="term" value="C:bacterial-type flagellum basal body"/>
    <property type="evidence" value="ECO:0007669"/>
    <property type="project" value="UniProtKB-SubCell"/>
</dbReference>
<dbReference type="GO" id="GO:0009424">
    <property type="term" value="C:bacterial-type flagellum hook"/>
    <property type="evidence" value="ECO:0007669"/>
    <property type="project" value="TreeGrafter"/>
</dbReference>
<evidence type="ECO:0000256" key="2">
    <source>
        <dbReference type="ARBA" id="ARBA00009677"/>
    </source>
</evidence>
<sequence length="535" mass="55396">MSFNIGLSGLRAASKDLNVTGNNIANAGTVGFKQSRAEFSDVYAASVLGTGKNPQGSGVLMSNISQQFNQGNINYTQNALDLAINGNGFFQVSNNGAVSYTRAGYFGTDREGFLVDNFGYKLQGFPVDGNGNLQNGVVGDLQIQTTNQAPKATSTINTAFNLNSTLKSPVTWQSAYDAIVDDAYQTAYTPVYNSTLATQMAAYYADPANGVADPANPTDEEIAAATAFATPLAETAAAAAGNLAASDAAVLSAARAAANATFNPADPTTYNSSTSLNIYDSQGNAHVMTQYFVKTGANTWDMKVLIDGRNPANPAQEPPQPYVMGLTFNSSGALTGISNASASPFSVSPDLKVTLNSATGTPPTGGWIPAISDGGTPATWSANGALANPGGIVMDFAKSSQFASSFAVNSVAQDGYTTGELAGLEIDDTGVIFARYTNGQSKVQGQIILANFANVQGLTPVGKTQWVQSFESGEPVIGTPGSGTLGALQAGALEDSNVELSDQLVNLIVAQRNYQANAKTIETESAVTQTIINLR</sequence>
<keyword evidence="10" id="KW-0966">Cell projection</keyword>
<dbReference type="GO" id="GO:0005829">
    <property type="term" value="C:cytosol"/>
    <property type="evidence" value="ECO:0007669"/>
    <property type="project" value="TreeGrafter"/>
</dbReference>